<evidence type="ECO:0000256" key="1">
    <source>
        <dbReference type="SAM" id="MobiDB-lite"/>
    </source>
</evidence>
<sequence>MSSPELWSLSLKMRQLNARLRADEVKFWGDLILSLASVEKTFRPRTSEHFGAVQRDPSCSFGQEEENSTVRSWLACCASTCGSCSDERCTQRGDPRACCPSELTQRACSRSGPPCRMHRIHQDAVGPEGALGPAASAEPSLAQKRGSKRERVSATPDPPSERSQLPSLGRIRPHSPLKRSRSERRGSGARRGPAGLDTKPFKPSTFVEQPCWLLEHIWPRRALDRANMEVPLGSSSGLEARRVSWRQADQLVTESSHRADASRAGAKGLVASGHRPFVAVFASSTAFAFSMRSARRPRPLLRSLRTGKATSTPQEGSEKAAFWSICLVAVYISCDVGVNLCSEAASQGYQKASAVLVTSLVSAVIGAVWAVRQDGWRGLQQCVAPENVFYRSNFFASVLFACSSISLLKAFEKQSAAFIKLVGQLKLPLAAFLARYFLGKRQLIPAITCRMKKDRRKELSRVIDNSLSHANSRS</sequence>
<evidence type="ECO:0000313" key="2">
    <source>
        <dbReference type="EMBL" id="OLP78875.1"/>
    </source>
</evidence>
<organism evidence="2 3">
    <name type="scientific">Symbiodinium microadriaticum</name>
    <name type="common">Dinoflagellate</name>
    <name type="synonym">Zooxanthella microadriatica</name>
    <dbReference type="NCBI Taxonomy" id="2951"/>
    <lineage>
        <taxon>Eukaryota</taxon>
        <taxon>Sar</taxon>
        <taxon>Alveolata</taxon>
        <taxon>Dinophyceae</taxon>
        <taxon>Suessiales</taxon>
        <taxon>Symbiodiniaceae</taxon>
        <taxon>Symbiodinium</taxon>
    </lineage>
</organism>
<gene>
    <name evidence="2" type="ORF">AK812_SmicGene40907</name>
</gene>
<reference evidence="2 3" key="1">
    <citation type="submission" date="2016-02" db="EMBL/GenBank/DDBJ databases">
        <title>Genome analysis of coral dinoflagellate symbionts highlights evolutionary adaptations to a symbiotic lifestyle.</title>
        <authorList>
            <person name="Aranda M."/>
            <person name="Li Y."/>
            <person name="Liew Y.J."/>
            <person name="Baumgarten S."/>
            <person name="Simakov O."/>
            <person name="Wilson M."/>
            <person name="Piel J."/>
            <person name="Ashoor H."/>
            <person name="Bougouffa S."/>
            <person name="Bajic V.B."/>
            <person name="Ryu T."/>
            <person name="Ravasi T."/>
            <person name="Bayer T."/>
            <person name="Micklem G."/>
            <person name="Kim H."/>
            <person name="Bhak J."/>
            <person name="Lajeunesse T.C."/>
            <person name="Voolstra C.R."/>
        </authorList>
    </citation>
    <scope>NUCLEOTIDE SEQUENCE [LARGE SCALE GENOMIC DNA]</scope>
    <source>
        <strain evidence="2 3">CCMP2467</strain>
    </source>
</reference>
<feature type="compositionally biased region" description="Basic residues" evidence="1">
    <location>
        <begin position="171"/>
        <end position="182"/>
    </location>
</feature>
<dbReference type="AlphaFoldDB" id="A0A1Q9C7L1"/>
<dbReference type="Proteomes" id="UP000186817">
    <property type="component" value="Unassembled WGS sequence"/>
</dbReference>
<keyword evidence="3" id="KW-1185">Reference proteome</keyword>
<evidence type="ECO:0000313" key="3">
    <source>
        <dbReference type="Proteomes" id="UP000186817"/>
    </source>
</evidence>
<dbReference type="OrthoDB" id="437657at2759"/>
<name>A0A1Q9C7L1_SYMMI</name>
<comment type="caution">
    <text evidence="2">The sequence shown here is derived from an EMBL/GenBank/DDBJ whole genome shotgun (WGS) entry which is preliminary data.</text>
</comment>
<proteinExistence type="predicted"/>
<accession>A0A1Q9C7L1</accession>
<protein>
    <submittedName>
        <fullName evidence="2">Uncharacterized protein</fullName>
    </submittedName>
</protein>
<dbReference type="EMBL" id="LSRX01001551">
    <property type="protein sequence ID" value="OLP78875.1"/>
    <property type="molecule type" value="Genomic_DNA"/>
</dbReference>
<feature type="region of interest" description="Disordered" evidence="1">
    <location>
        <begin position="126"/>
        <end position="202"/>
    </location>
</feature>